<organism evidence="1">
    <name type="scientific">termite gut metagenome</name>
    <dbReference type="NCBI Taxonomy" id="433724"/>
    <lineage>
        <taxon>unclassified sequences</taxon>
        <taxon>metagenomes</taxon>
        <taxon>organismal metagenomes</taxon>
    </lineage>
</organism>
<gene>
    <name evidence="1" type="ORF">EZS27_008159</name>
</gene>
<name>A0A5J4SE84_9ZZZZ</name>
<comment type="caution">
    <text evidence="1">The sequence shown here is derived from an EMBL/GenBank/DDBJ whole genome shotgun (WGS) entry which is preliminary data.</text>
</comment>
<evidence type="ECO:0008006" key="2">
    <source>
        <dbReference type="Google" id="ProtNLM"/>
    </source>
</evidence>
<dbReference type="SUPFAM" id="SSF54197">
    <property type="entry name" value="HIT-like"/>
    <property type="match status" value="1"/>
</dbReference>
<sequence length="222" mass="26238">MSIKKFHSIEFYNKRLYETENFVVIPSLGSIVEGWLLIVPKKYFISYGYIQLVPLYDELELLIDYIGSFVKKIYGDFVVFENGAYCQNKLVGCGVDYAHIHIVPTTYNLINIIENEFEIYYDWKQIDTIKKSANYICNDQPYLYYRSQQNESFITTNENIPSQLFRKALALAMGVRDEYDWKNNPFTENIYKTIDAYVILDYTFNSSTRLWKNTQPQIPIMT</sequence>
<dbReference type="AlphaFoldDB" id="A0A5J4SE84"/>
<dbReference type="EMBL" id="SNRY01000230">
    <property type="protein sequence ID" value="KAA6344188.1"/>
    <property type="molecule type" value="Genomic_DNA"/>
</dbReference>
<dbReference type="Gene3D" id="3.30.428.10">
    <property type="entry name" value="HIT-like"/>
    <property type="match status" value="1"/>
</dbReference>
<accession>A0A5J4SE84</accession>
<evidence type="ECO:0000313" key="1">
    <source>
        <dbReference type="EMBL" id="KAA6344188.1"/>
    </source>
</evidence>
<protein>
    <recommendedName>
        <fullName evidence="2">HIT domain-containing protein</fullName>
    </recommendedName>
</protein>
<proteinExistence type="predicted"/>
<reference evidence="1" key="1">
    <citation type="submission" date="2019-03" db="EMBL/GenBank/DDBJ databases">
        <title>Single cell metagenomics reveals metabolic interactions within the superorganism composed of flagellate Streblomastix strix and complex community of Bacteroidetes bacteria on its surface.</title>
        <authorList>
            <person name="Treitli S.C."/>
            <person name="Kolisko M."/>
            <person name="Husnik F."/>
            <person name="Keeling P."/>
            <person name="Hampl V."/>
        </authorList>
    </citation>
    <scope>NUCLEOTIDE SEQUENCE</scope>
    <source>
        <strain evidence="1">STM</strain>
    </source>
</reference>
<dbReference type="InterPro" id="IPR036265">
    <property type="entry name" value="HIT-like_sf"/>
</dbReference>